<evidence type="ECO:0000256" key="14">
    <source>
        <dbReference type="ARBA" id="ARBA00057568"/>
    </source>
</evidence>
<dbReference type="GO" id="GO:0009102">
    <property type="term" value="P:biotin biosynthetic process"/>
    <property type="evidence" value="ECO:0007669"/>
    <property type="project" value="UniProtKB-UniRule"/>
</dbReference>
<dbReference type="KEGG" id="cad:Curi_c00860"/>
<dbReference type="HAMAP" id="MF_01694">
    <property type="entry name" value="BioB"/>
    <property type="match status" value="1"/>
</dbReference>
<keyword evidence="12 16" id="KW-0411">Iron-sulfur</keyword>
<comment type="pathway">
    <text evidence="1 16">Cofactor biosynthesis; biotin biosynthesis; biotin from 7,8-diaminononanoate: step 2/2.</text>
</comment>
<dbReference type="SFLD" id="SFLDG01060">
    <property type="entry name" value="BATS_domain_containing"/>
    <property type="match status" value="1"/>
</dbReference>
<evidence type="ECO:0000256" key="10">
    <source>
        <dbReference type="ARBA" id="ARBA00022756"/>
    </source>
</evidence>
<dbReference type="GO" id="GO:0004076">
    <property type="term" value="F:biotin synthase activity"/>
    <property type="evidence" value="ECO:0007669"/>
    <property type="project" value="UniProtKB-UniRule"/>
</dbReference>
<gene>
    <name evidence="16 19" type="primary">bioB</name>
    <name evidence="19" type="ordered locus">Curi_c00860</name>
</gene>
<comment type="cofactor">
    <cofactor evidence="16 17">
        <name>[4Fe-4S] cluster</name>
        <dbReference type="ChEBI" id="CHEBI:49883"/>
    </cofactor>
    <text evidence="16 17">Binds 1 [4Fe-4S] cluster. The cluster is coordinated with 3 cysteines and an exchangeable S-adenosyl-L-methionine.</text>
</comment>
<sequence length="325" mass="36403">MKNFINQIKNKVLEGSNIDYKEALKLISIDNGDIDNLKLLLDGADQIREKYNGDKVDMCSIMNAKSGKCSEDCKFCAQSGHYTTGINEYSLINYDEAYQRVSEMEQKGVDRFSLVTSGKGVTDEEFSNLLDIYGKLNENTNISLCASHGVISYEQAKKLKDTGINMYHHNIETSKNYYNEICTTHSYEERVGTIRNIKSAGMEVCCGVIIGMGESIEDRLNMMFEIRDLEVDSIPVNVLNPIKGTPLENLEILEPMEILKTIAVYRYIVPKSHIRYAGGRNALRDKQNVGLRGGANALLVGDYLTTIGSNIDDDKKMILGEGLIY</sequence>
<evidence type="ECO:0000256" key="1">
    <source>
        <dbReference type="ARBA" id="ARBA00004942"/>
    </source>
</evidence>
<dbReference type="InterPro" id="IPR002684">
    <property type="entry name" value="Biotin_synth/BioAB"/>
</dbReference>
<feature type="domain" description="Radical SAM core" evidence="18">
    <location>
        <begin position="51"/>
        <end position="280"/>
    </location>
</feature>
<evidence type="ECO:0000256" key="17">
    <source>
        <dbReference type="PIRSR" id="PIRSR001619-1"/>
    </source>
</evidence>
<dbReference type="STRING" id="1128398.Curi_c00860"/>
<comment type="cofactor">
    <cofactor evidence="16">
        <name>[2Fe-2S] cluster</name>
        <dbReference type="ChEBI" id="CHEBI:190135"/>
    </cofactor>
    <text evidence="16">Binds 1 [2Fe-2S] cluster. The cluster is coordinated with 3 cysteines and 1 arginine.</text>
</comment>
<dbReference type="Proteomes" id="UP000006094">
    <property type="component" value="Chromosome"/>
</dbReference>
<dbReference type="InterPro" id="IPR006638">
    <property type="entry name" value="Elp3/MiaA/NifB-like_rSAM"/>
</dbReference>
<feature type="binding site" evidence="16 17">
    <location>
        <position position="205"/>
    </location>
    <ligand>
        <name>[2Fe-2S] cluster</name>
        <dbReference type="ChEBI" id="CHEBI:190135"/>
    </ligand>
</feature>
<dbReference type="UniPathway" id="UPA00078">
    <property type="reaction ID" value="UER00162"/>
</dbReference>
<dbReference type="PIRSF" id="PIRSF001619">
    <property type="entry name" value="Biotin_synth"/>
    <property type="match status" value="1"/>
</dbReference>
<comment type="similarity">
    <text evidence="2 16">Belongs to the radical SAM superfamily. Biotin synthase family.</text>
</comment>
<dbReference type="GO" id="GO:0005506">
    <property type="term" value="F:iron ion binding"/>
    <property type="evidence" value="ECO:0007669"/>
    <property type="project" value="UniProtKB-UniRule"/>
</dbReference>
<dbReference type="PANTHER" id="PTHR22976">
    <property type="entry name" value="BIOTIN SYNTHASE"/>
    <property type="match status" value="1"/>
</dbReference>
<evidence type="ECO:0000256" key="4">
    <source>
        <dbReference type="ARBA" id="ARBA00012236"/>
    </source>
</evidence>
<keyword evidence="5 16" id="KW-0004">4Fe-4S</keyword>
<evidence type="ECO:0000313" key="19">
    <source>
        <dbReference type="EMBL" id="AFS77167.1"/>
    </source>
</evidence>
<dbReference type="PROSITE" id="PS51918">
    <property type="entry name" value="RADICAL_SAM"/>
    <property type="match status" value="1"/>
</dbReference>
<dbReference type="FunFam" id="3.20.20.70:FF:000026">
    <property type="entry name" value="Biotin synthase"/>
    <property type="match status" value="1"/>
</dbReference>
<evidence type="ECO:0000256" key="15">
    <source>
        <dbReference type="ARBA" id="ARBA00070199"/>
    </source>
</evidence>
<evidence type="ECO:0000256" key="3">
    <source>
        <dbReference type="ARBA" id="ARBA00011738"/>
    </source>
</evidence>
<dbReference type="SFLD" id="SFLDS00029">
    <property type="entry name" value="Radical_SAM"/>
    <property type="match status" value="1"/>
</dbReference>
<feature type="binding site" evidence="16 17">
    <location>
        <position position="73"/>
    </location>
    <ligand>
        <name>[4Fe-4S] cluster</name>
        <dbReference type="ChEBI" id="CHEBI:49883"/>
        <note>4Fe-4S-S-AdoMet</note>
    </ligand>
</feature>
<dbReference type="NCBIfam" id="TIGR00433">
    <property type="entry name" value="bioB"/>
    <property type="match status" value="1"/>
</dbReference>
<dbReference type="SMART" id="SM00729">
    <property type="entry name" value="Elp3"/>
    <property type="match status" value="1"/>
</dbReference>
<dbReference type="Gene3D" id="3.20.20.70">
    <property type="entry name" value="Aldolase class I"/>
    <property type="match status" value="1"/>
</dbReference>
<dbReference type="PATRIC" id="fig|1128398.3.peg.86"/>
<dbReference type="InterPro" id="IPR007197">
    <property type="entry name" value="rSAM"/>
</dbReference>
<evidence type="ECO:0000256" key="8">
    <source>
        <dbReference type="ARBA" id="ARBA00022714"/>
    </source>
</evidence>
<evidence type="ECO:0000256" key="6">
    <source>
        <dbReference type="ARBA" id="ARBA00022679"/>
    </source>
</evidence>
<accession>K0AWM1</accession>
<keyword evidence="7 16" id="KW-0949">S-adenosyl-L-methionine</keyword>
<feature type="binding site" evidence="16 17">
    <location>
        <position position="76"/>
    </location>
    <ligand>
        <name>[4Fe-4S] cluster</name>
        <dbReference type="ChEBI" id="CHEBI:49883"/>
        <note>4Fe-4S-S-AdoMet</note>
    </ligand>
</feature>
<dbReference type="RefSeq" id="WP_014966304.1">
    <property type="nucleotide sequence ID" value="NC_018664.1"/>
</dbReference>
<comment type="subunit">
    <text evidence="3 16">Homodimer.</text>
</comment>
<dbReference type="SFLD" id="SFLDG01278">
    <property type="entry name" value="biotin_synthase_like"/>
    <property type="match status" value="1"/>
</dbReference>
<keyword evidence="20" id="KW-1185">Reference proteome</keyword>
<dbReference type="OrthoDB" id="9786826at2"/>
<evidence type="ECO:0000256" key="2">
    <source>
        <dbReference type="ARBA" id="ARBA00010765"/>
    </source>
</evidence>
<name>K0AWM1_GOTA9</name>
<dbReference type="AlphaFoldDB" id="K0AWM1"/>
<comment type="function">
    <text evidence="14 16">Catalyzes the conversion of dethiobiotin (DTB) to biotin by the insertion of a sulfur atom into dethiobiotin via a radical-based mechanism.</text>
</comment>
<dbReference type="InterPro" id="IPR013785">
    <property type="entry name" value="Aldolase_TIM"/>
</dbReference>
<feature type="binding site" evidence="16 17">
    <location>
        <position position="113"/>
    </location>
    <ligand>
        <name>[2Fe-2S] cluster</name>
        <dbReference type="ChEBI" id="CHEBI:190135"/>
    </ligand>
</feature>
<feature type="binding site" evidence="16 17">
    <location>
        <position position="145"/>
    </location>
    <ligand>
        <name>[2Fe-2S] cluster</name>
        <dbReference type="ChEBI" id="CHEBI:190135"/>
    </ligand>
</feature>
<evidence type="ECO:0000256" key="12">
    <source>
        <dbReference type="ARBA" id="ARBA00023014"/>
    </source>
</evidence>
<dbReference type="InterPro" id="IPR058240">
    <property type="entry name" value="rSAM_sf"/>
</dbReference>
<dbReference type="GO" id="GO:0051539">
    <property type="term" value="F:4 iron, 4 sulfur cluster binding"/>
    <property type="evidence" value="ECO:0007669"/>
    <property type="project" value="UniProtKB-KW"/>
</dbReference>
<keyword evidence="9 16" id="KW-0479">Metal-binding</keyword>
<evidence type="ECO:0000256" key="9">
    <source>
        <dbReference type="ARBA" id="ARBA00022723"/>
    </source>
</evidence>
<keyword evidence="11 16" id="KW-0408">Iron</keyword>
<evidence type="ECO:0000256" key="5">
    <source>
        <dbReference type="ARBA" id="ARBA00022485"/>
    </source>
</evidence>
<organism evidence="19 20">
    <name type="scientific">Gottschalkia acidurici (strain ATCC 7906 / DSM 604 / BCRC 14475 / CIP 104303 / KCTC 5404 / NCIMB 10678 / 9a)</name>
    <name type="common">Clostridium acidurici</name>
    <dbReference type="NCBI Taxonomy" id="1128398"/>
    <lineage>
        <taxon>Bacteria</taxon>
        <taxon>Bacillati</taxon>
        <taxon>Bacillota</taxon>
        <taxon>Tissierellia</taxon>
        <taxon>Tissierellales</taxon>
        <taxon>Gottschalkiaceae</taxon>
        <taxon>Gottschalkia</taxon>
    </lineage>
</organism>
<feature type="binding site" evidence="16 17">
    <location>
        <position position="275"/>
    </location>
    <ligand>
        <name>[2Fe-2S] cluster</name>
        <dbReference type="ChEBI" id="CHEBI:190135"/>
    </ligand>
</feature>
<keyword evidence="6 16" id="KW-0808">Transferase</keyword>
<keyword evidence="8 16" id="KW-0001">2Fe-2S</keyword>
<reference evidence="19 20" key="1">
    <citation type="journal article" date="2012" name="PLoS ONE">
        <title>The purine-utilizing bacterium Clostridium acidurici 9a: a genome-guided metabolic reconsideration.</title>
        <authorList>
            <person name="Hartwich K."/>
            <person name="Poehlein A."/>
            <person name="Daniel R."/>
        </authorList>
    </citation>
    <scope>NUCLEOTIDE SEQUENCE [LARGE SCALE GENOMIC DNA]</scope>
    <source>
        <strain evidence="20">ATCC 7906 / DSM 604 / BCRC 14475 / CIP 104303 / KCTC 5404 / NCIMB 10678 / 9a</strain>
    </source>
</reference>
<evidence type="ECO:0000256" key="11">
    <source>
        <dbReference type="ARBA" id="ARBA00023004"/>
    </source>
</evidence>
<feature type="binding site" evidence="16 17">
    <location>
        <position position="69"/>
    </location>
    <ligand>
        <name>[4Fe-4S] cluster</name>
        <dbReference type="ChEBI" id="CHEBI:49883"/>
        <note>4Fe-4S-S-AdoMet</note>
    </ligand>
</feature>
<dbReference type="PANTHER" id="PTHR22976:SF2">
    <property type="entry name" value="BIOTIN SYNTHASE, MITOCHONDRIAL"/>
    <property type="match status" value="1"/>
</dbReference>
<protein>
    <recommendedName>
        <fullName evidence="15 16">Biotin synthase</fullName>
        <ecNumber evidence="4 16">2.8.1.6</ecNumber>
    </recommendedName>
</protein>
<keyword evidence="10 16" id="KW-0093">Biotin biosynthesis</keyword>
<comment type="cofactor">
    <cofactor evidence="17">
        <name>[2Fe-2S] cluster</name>
        <dbReference type="ChEBI" id="CHEBI:190135"/>
    </cofactor>
    <text evidence="17">Binds 1 [2Fe-2S] cluster. The cluster is coordinated with 3 cysteines and 1 arginine.</text>
</comment>
<dbReference type="CDD" id="cd01335">
    <property type="entry name" value="Radical_SAM"/>
    <property type="match status" value="1"/>
</dbReference>
<dbReference type="HOGENOM" id="CLU_033172_2_1_9"/>
<dbReference type="eggNOG" id="COG0502">
    <property type="taxonomic scope" value="Bacteria"/>
</dbReference>
<dbReference type="Pfam" id="PF06968">
    <property type="entry name" value="BATS"/>
    <property type="match status" value="1"/>
</dbReference>
<comment type="catalytic activity">
    <reaction evidence="13 16">
        <text>(4R,5S)-dethiobiotin + (sulfur carrier)-SH + 2 reduced [2Fe-2S]-[ferredoxin] + 2 S-adenosyl-L-methionine = (sulfur carrier)-H + biotin + 2 5'-deoxyadenosine + 2 L-methionine + 2 oxidized [2Fe-2S]-[ferredoxin]</text>
        <dbReference type="Rhea" id="RHEA:22060"/>
        <dbReference type="Rhea" id="RHEA-COMP:10000"/>
        <dbReference type="Rhea" id="RHEA-COMP:10001"/>
        <dbReference type="Rhea" id="RHEA-COMP:14737"/>
        <dbReference type="Rhea" id="RHEA-COMP:14739"/>
        <dbReference type="ChEBI" id="CHEBI:17319"/>
        <dbReference type="ChEBI" id="CHEBI:29917"/>
        <dbReference type="ChEBI" id="CHEBI:33737"/>
        <dbReference type="ChEBI" id="CHEBI:33738"/>
        <dbReference type="ChEBI" id="CHEBI:57586"/>
        <dbReference type="ChEBI" id="CHEBI:57844"/>
        <dbReference type="ChEBI" id="CHEBI:59789"/>
        <dbReference type="ChEBI" id="CHEBI:64428"/>
        <dbReference type="ChEBI" id="CHEBI:149473"/>
        <dbReference type="EC" id="2.8.1.6"/>
    </reaction>
</comment>
<dbReference type="InterPro" id="IPR010722">
    <property type="entry name" value="BATS_dom"/>
</dbReference>
<evidence type="ECO:0000313" key="20">
    <source>
        <dbReference type="Proteomes" id="UP000006094"/>
    </source>
</evidence>
<dbReference type="EMBL" id="CP003326">
    <property type="protein sequence ID" value="AFS77167.1"/>
    <property type="molecule type" value="Genomic_DNA"/>
</dbReference>
<dbReference type="Pfam" id="PF04055">
    <property type="entry name" value="Radical_SAM"/>
    <property type="match status" value="1"/>
</dbReference>
<dbReference type="GO" id="GO:0051537">
    <property type="term" value="F:2 iron, 2 sulfur cluster binding"/>
    <property type="evidence" value="ECO:0007669"/>
    <property type="project" value="UniProtKB-KW"/>
</dbReference>
<evidence type="ECO:0000259" key="18">
    <source>
        <dbReference type="PROSITE" id="PS51918"/>
    </source>
</evidence>
<dbReference type="InterPro" id="IPR024177">
    <property type="entry name" value="Biotin_synthase"/>
</dbReference>
<proteinExistence type="inferred from homology"/>
<dbReference type="SMART" id="SM00876">
    <property type="entry name" value="BATS"/>
    <property type="match status" value="1"/>
</dbReference>
<dbReference type="SUPFAM" id="SSF102114">
    <property type="entry name" value="Radical SAM enzymes"/>
    <property type="match status" value="1"/>
</dbReference>
<evidence type="ECO:0000256" key="7">
    <source>
        <dbReference type="ARBA" id="ARBA00022691"/>
    </source>
</evidence>
<evidence type="ECO:0000256" key="13">
    <source>
        <dbReference type="ARBA" id="ARBA00051157"/>
    </source>
</evidence>
<dbReference type="EC" id="2.8.1.6" evidence="4 16"/>
<evidence type="ECO:0000256" key="16">
    <source>
        <dbReference type="HAMAP-Rule" id="MF_01694"/>
    </source>
</evidence>